<evidence type="ECO:0000256" key="11">
    <source>
        <dbReference type="ARBA" id="ARBA00023268"/>
    </source>
</evidence>
<feature type="binding site" evidence="13">
    <location>
        <position position="171"/>
    </location>
    <ligand>
        <name>Zn(2+)</name>
        <dbReference type="ChEBI" id="CHEBI:29105"/>
    </ligand>
</feature>
<dbReference type="Pfam" id="PF00581">
    <property type="entry name" value="Rhodanese"/>
    <property type="match status" value="1"/>
</dbReference>
<keyword evidence="4 13" id="KW-0819">tRNA processing</keyword>
<dbReference type="Gene3D" id="3.40.50.720">
    <property type="entry name" value="NAD(P)-binding Rossmann-like Domain"/>
    <property type="match status" value="1"/>
</dbReference>
<evidence type="ECO:0000313" key="16">
    <source>
        <dbReference type="Proteomes" id="UP000521872"/>
    </source>
</evidence>
<evidence type="ECO:0000256" key="7">
    <source>
        <dbReference type="ARBA" id="ARBA00022741"/>
    </source>
</evidence>
<evidence type="ECO:0000256" key="10">
    <source>
        <dbReference type="ARBA" id="ARBA00022840"/>
    </source>
</evidence>
<comment type="cofactor">
    <cofactor evidence="13">
        <name>Zn(2+)</name>
        <dbReference type="ChEBI" id="CHEBI:29105"/>
    </cofactor>
    <text evidence="13">Binds 1 zinc ion per subunit.</text>
</comment>
<dbReference type="CDD" id="cd00757">
    <property type="entry name" value="ThiF_MoeB_HesA_family"/>
    <property type="match status" value="1"/>
</dbReference>
<evidence type="ECO:0000256" key="13">
    <source>
        <dbReference type="HAMAP-Rule" id="MF_03049"/>
    </source>
</evidence>
<keyword evidence="7 13" id="KW-0547">Nucleotide-binding</keyword>
<comment type="pathway">
    <text evidence="13">tRNA modification; 5-methoxycarbonylmethyl-2-thiouridine-tRNA biosynthesis.</text>
</comment>
<dbReference type="GO" id="GO:0002143">
    <property type="term" value="P:tRNA wobble position uridine thiolation"/>
    <property type="evidence" value="ECO:0007669"/>
    <property type="project" value="InterPro"/>
</dbReference>
<evidence type="ECO:0000256" key="12">
    <source>
        <dbReference type="ARBA" id="ARBA00075323"/>
    </source>
</evidence>
<keyword evidence="9 13" id="KW-0862">Zinc</keyword>
<dbReference type="GO" id="GO:0005524">
    <property type="term" value="F:ATP binding"/>
    <property type="evidence" value="ECO:0007669"/>
    <property type="project" value="UniProtKB-KW"/>
</dbReference>
<evidence type="ECO:0000256" key="6">
    <source>
        <dbReference type="ARBA" id="ARBA00022723"/>
    </source>
</evidence>
<dbReference type="GO" id="GO:0005829">
    <property type="term" value="C:cytosol"/>
    <property type="evidence" value="ECO:0007669"/>
    <property type="project" value="UniProtKB-SubCell"/>
</dbReference>
<name>A0A8H4VKD4_9AGAR</name>
<evidence type="ECO:0000256" key="1">
    <source>
        <dbReference type="ARBA" id="ARBA00004514"/>
    </source>
</evidence>
<evidence type="ECO:0000256" key="8">
    <source>
        <dbReference type="ARBA" id="ARBA00022786"/>
    </source>
</evidence>
<feature type="binding site" evidence="13">
    <location>
        <position position="85"/>
    </location>
    <ligand>
        <name>ATP</name>
        <dbReference type="ChEBI" id="CHEBI:30616"/>
    </ligand>
</feature>
<dbReference type="FunFam" id="3.40.50.720:FF:000033">
    <property type="entry name" value="Adenylyltransferase and sulfurtransferase MOCS3"/>
    <property type="match status" value="1"/>
</dbReference>
<feature type="binding site" evidence="13">
    <location>
        <position position="40"/>
    </location>
    <ligand>
        <name>ATP</name>
        <dbReference type="ChEBI" id="CHEBI:30616"/>
    </ligand>
</feature>
<feature type="active site" description="Glycyl thioester intermediate; for adenylyltransferase activity" evidence="13">
    <location>
        <position position="188"/>
    </location>
</feature>
<evidence type="ECO:0000256" key="5">
    <source>
        <dbReference type="ARBA" id="ARBA00022695"/>
    </source>
</evidence>
<dbReference type="GO" id="GO:0042292">
    <property type="term" value="F:URM1 activating enzyme activity"/>
    <property type="evidence" value="ECO:0007669"/>
    <property type="project" value="TreeGrafter"/>
</dbReference>
<dbReference type="InterPro" id="IPR045886">
    <property type="entry name" value="ThiF/MoeB/HesA"/>
</dbReference>
<keyword evidence="2 13" id="KW-0963">Cytoplasm</keyword>
<dbReference type="Pfam" id="PF00899">
    <property type="entry name" value="ThiF"/>
    <property type="match status" value="1"/>
</dbReference>
<dbReference type="InterPro" id="IPR001763">
    <property type="entry name" value="Rhodanese-like_dom"/>
</dbReference>
<dbReference type="GO" id="GO:0032447">
    <property type="term" value="P:protein urmylation"/>
    <property type="evidence" value="ECO:0007669"/>
    <property type="project" value="TreeGrafter"/>
</dbReference>
<dbReference type="GO" id="GO:0070566">
    <property type="term" value="F:adenylyltransferase activity"/>
    <property type="evidence" value="ECO:0007669"/>
    <property type="project" value="InterPro"/>
</dbReference>
<feature type="binding site" evidence="13">
    <location>
        <position position="61"/>
    </location>
    <ligand>
        <name>ATP</name>
        <dbReference type="ChEBI" id="CHEBI:30616"/>
    </ligand>
</feature>
<proteinExistence type="inferred from homology"/>
<dbReference type="GO" id="GO:0046872">
    <property type="term" value="F:metal ion binding"/>
    <property type="evidence" value="ECO:0007669"/>
    <property type="project" value="UniProtKB-KW"/>
</dbReference>
<dbReference type="InterPro" id="IPR000594">
    <property type="entry name" value="ThiF_NAD_FAD-bd"/>
</dbReference>
<protein>
    <recommendedName>
        <fullName evidence="12">Needs CLA4 to survive protein 3</fullName>
    </recommendedName>
</protein>
<dbReference type="InterPro" id="IPR035985">
    <property type="entry name" value="Ubiquitin-activating_enz"/>
</dbReference>
<feature type="binding site" evidence="13">
    <location>
        <position position="246"/>
    </location>
    <ligand>
        <name>Zn(2+)</name>
        <dbReference type="ChEBI" id="CHEBI:29105"/>
    </ligand>
</feature>
<dbReference type="PROSITE" id="PS50206">
    <property type="entry name" value="RHODANESE_3"/>
    <property type="match status" value="1"/>
</dbReference>
<keyword evidence="11 13" id="KW-0511">Multifunctional enzyme</keyword>
<comment type="subcellular location">
    <subcellularLocation>
        <location evidence="1">Cytoplasm</location>
        <location evidence="1">Cytosol</location>
    </subcellularLocation>
</comment>
<dbReference type="SMART" id="SM00450">
    <property type="entry name" value="RHOD"/>
    <property type="match status" value="1"/>
</dbReference>
<dbReference type="OrthoDB" id="10261062at2759"/>
<feature type="binding site" evidence="13">
    <location>
        <begin position="129"/>
        <end position="130"/>
    </location>
    <ligand>
        <name>ATP</name>
        <dbReference type="ChEBI" id="CHEBI:30616"/>
    </ligand>
</feature>
<feature type="binding site" evidence="13">
    <location>
        <position position="249"/>
    </location>
    <ligand>
        <name>Zn(2+)</name>
        <dbReference type="ChEBI" id="CHEBI:29105"/>
    </ligand>
</feature>
<keyword evidence="3 13" id="KW-0808">Transferase</keyword>
<keyword evidence="6 13" id="KW-0479">Metal-binding</keyword>
<evidence type="ECO:0000259" key="14">
    <source>
        <dbReference type="PROSITE" id="PS50206"/>
    </source>
</evidence>
<reference evidence="15 16" key="1">
    <citation type="submission" date="2019-12" db="EMBL/GenBank/DDBJ databases">
        <authorList>
            <person name="Floudas D."/>
            <person name="Bentzer J."/>
            <person name="Ahren D."/>
            <person name="Johansson T."/>
            <person name="Persson P."/>
            <person name="Tunlid A."/>
        </authorList>
    </citation>
    <scope>NUCLEOTIDE SEQUENCE [LARGE SCALE GENOMIC DNA]</scope>
    <source>
        <strain evidence="15 16">CBS 102.39</strain>
    </source>
</reference>
<dbReference type="HAMAP" id="MF_03049">
    <property type="entry name" value="MOCS3_Uba4"/>
    <property type="match status" value="1"/>
</dbReference>
<evidence type="ECO:0000256" key="3">
    <source>
        <dbReference type="ARBA" id="ARBA00022679"/>
    </source>
</evidence>
<dbReference type="InterPro" id="IPR036873">
    <property type="entry name" value="Rhodanese-like_dom_sf"/>
</dbReference>
<keyword evidence="5" id="KW-0548">Nucleotidyltransferase</keyword>
<dbReference type="SUPFAM" id="SSF69572">
    <property type="entry name" value="Activating enzymes of the ubiquitin-like proteins"/>
    <property type="match status" value="1"/>
</dbReference>
<gene>
    <name evidence="13" type="primary">UBA4</name>
    <name evidence="15" type="ORF">D9613_007671</name>
</gene>
<sequence length="394" mass="42636">MHLPLQDYQRFGRQMILDAIGLPGQIKMREAAVVVVGAGGLGCPALQYMGAAGIGRIGIIDHDRVELSNLQRQILHNEKTLGMYKAESAAEALKRIDSGLKIDVMTVAICAENALELLRPYDIILDCTDNMPTRYLLSDAAVALGKPLVSGAAQKLEGQLSVFNLGPNGPCYRCLYPKPPPRDAVGSCEELGILGAVTGVIGNLQAVETIKIILGQHDSTPSLLLYSAFGFPPFRTVKLRQRKADCPACSNPAENSFSITNTDYVQFCGGVSPNWVEAGLVAGIAGHRIRAKELQELLSSNVPLKVIDVRPRTEYEICQLPGSENVPLKDLLTQPEKYILANSDQDIYVVCRLGNDSQLAADALRRIGSGATVRDVVGGLRAWSKNVDPEFPIY</sequence>
<evidence type="ECO:0000256" key="9">
    <source>
        <dbReference type="ARBA" id="ARBA00022833"/>
    </source>
</evidence>
<keyword evidence="10 13" id="KW-0067">ATP-binding</keyword>
<feature type="binding site" evidence="13">
    <location>
        <begin position="68"/>
        <end position="72"/>
    </location>
    <ligand>
        <name>ATP</name>
        <dbReference type="ChEBI" id="CHEBI:30616"/>
    </ligand>
</feature>
<dbReference type="Gene3D" id="3.40.250.10">
    <property type="entry name" value="Rhodanese-like domain"/>
    <property type="match status" value="1"/>
</dbReference>
<keyword evidence="8" id="KW-0833">Ubl conjugation pathway</keyword>
<organism evidence="15 16">
    <name type="scientific">Agrocybe pediades</name>
    <dbReference type="NCBI Taxonomy" id="84607"/>
    <lineage>
        <taxon>Eukaryota</taxon>
        <taxon>Fungi</taxon>
        <taxon>Dikarya</taxon>
        <taxon>Basidiomycota</taxon>
        <taxon>Agaricomycotina</taxon>
        <taxon>Agaricomycetes</taxon>
        <taxon>Agaricomycetidae</taxon>
        <taxon>Agaricales</taxon>
        <taxon>Agaricineae</taxon>
        <taxon>Strophariaceae</taxon>
        <taxon>Agrocybe</taxon>
    </lineage>
</organism>
<accession>A0A8H4VKD4</accession>
<dbReference type="GO" id="GO:0004792">
    <property type="term" value="F:thiosulfate-cyanide sulfurtransferase activity"/>
    <property type="evidence" value="ECO:0007669"/>
    <property type="project" value="TreeGrafter"/>
</dbReference>
<dbReference type="FunFam" id="3.40.250.10:FF:000014">
    <property type="entry name" value="Adenylyltransferase and sulfurtransferase MOCS3"/>
    <property type="match status" value="1"/>
</dbReference>
<comment type="caution">
    <text evidence="15">The sequence shown here is derived from an EMBL/GenBank/DDBJ whole genome shotgun (WGS) entry which is preliminary data.</text>
</comment>
<feature type="active site" description="Cysteine persulfide intermediate; for sulfurtransferase activity" evidence="13">
    <location>
        <position position="351"/>
    </location>
</feature>
<dbReference type="EMBL" id="JAACJL010000045">
    <property type="protein sequence ID" value="KAF4614066.1"/>
    <property type="molecule type" value="Genomic_DNA"/>
</dbReference>
<dbReference type="UniPathway" id="UPA00988"/>
<dbReference type="PANTHER" id="PTHR10953:SF102">
    <property type="entry name" value="ADENYLYLTRANSFERASE AND SULFURTRANSFERASE MOCS3"/>
    <property type="match status" value="1"/>
</dbReference>
<comment type="similarity">
    <text evidence="13">In the N-terminal section; belongs to the HesA/MoeB/ThiF family. UBA4 subfamily.</text>
</comment>
<dbReference type="AlphaFoldDB" id="A0A8H4VKD4"/>
<dbReference type="PANTHER" id="PTHR10953">
    <property type="entry name" value="UBIQUITIN-ACTIVATING ENZYME E1"/>
    <property type="match status" value="1"/>
</dbReference>
<keyword evidence="16" id="KW-1185">Reference proteome</keyword>
<evidence type="ECO:0000313" key="15">
    <source>
        <dbReference type="EMBL" id="KAF4614066.1"/>
    </source>
</evidence>
<evidence type="ECO:0000256" key="4">
    <source>
        <dbReference type="ARBA" id="ARBA00022694"/>
    </source>
</evidence>
<dbReference type="InterPro" id="IPR028885">
    <property type="entry name" value="MOCS3/Uba4"/>
</dbReference>
<feature type="binding site" evidence="13">
    <location>
        <position position="174"/>
    </location>
    <ligand>
        <name>Zn(2+)</name>
        <dbReference type="ChEBI" id="CHEBI:29105"/>
    </ligand>
</feature>
<evidence type="ECO:0000256" key="2">
    <source>
        <dbReference type="ARBA" id="ARBA00022490"/>
    </source>
</evidence>
<dbReference type="Proteomes" id="UP000521872">
    <property type="component" value="Unassembled WGS sequence"/>
</dbReference>
<feature type="domain" description="Rhodanese" evidence="14">
    <location>
        <begin position="300"/>
        <end position="392"/>
    </location>
</feature>